<reference evidence="2" key="1">
    <citation type="submission" date="2013-01" db="EMBL/GenBank/DDBJ databases">
        <title>Draft Genome Sequence of a Mulberry Tree, Morus notabilis C.K. Schneid.</title>
        <authorList>
            <person name="He N."/>
            <person name="Zhao S."/>
        </authorList>
    </citation>
    <scope>NUCLEOTIDE SEQUENCE</scope>
</reference>
<proteinExistence type="predicted"/>
<accession>W9SBZ1</accession>
<dbReference type="Proteomes" id="UP000030645">
    <property type="component" value="Unassembled WGS sequence"/>
</dbReference>
<organism evidence="1 2">
    <name type="scientific">Morus notabilis</name>
    <dbReference type="NCBI Taxonomy" id="981085"/>
    <lineage>
        <taxon>Eukaryota</taxon>
        <taxon>Viridiplantae</taxon>
        <taxon>Streptophyta</taxon>
        <taxon>Embryophyta</taxon>
        <taxon>Tracheophyta</taxon>
        <taxon>Spermatophyta</taxon>
        <taxon>Magnoliopsida</taxon>
        <taxon>eudicotyledons</taxon>
        <taxon>Gunneridae</taxon>
        <taxon>Pentapetalae</taxon>
        <taxon>rosids</taxon>
        <taxon>fabids</taxon>
        <taxon>Rosales</taxon>
        <taxon>Moraceae</taxon>
        <taxon>Moreae</taxon>
        <taxon>Morus</taxon>
    </lineage>
</organism>
<evidence type="ECO:0000313" key="1">
    <source>
        <dbReference type="EMBL" id="EXC25020.1"/>
    </source>
</evidence>
<sequence>MGVDNRRRWLIVQIEGGESEEVMQMRIGQTEMVDWAFVRRRFKLLLLTIALPVIKDNEKEVMSLLLFCCSRGH</sequence>
<dbReference type="EMBL" id="KE346040">
    <property type="protein sequence ID" value="EXC25020.1"/>
    <property type="molecule type" value="Genomic_DNA"/>
</dbReference>
<gene>
    <name evidence="1" type="ORF">L484_021890</name>
</gene>
<dbReference type="AlphaFoldDB" id="W9SBZ1"/>
<protein>
    <submittedName>
        <fullName evidence="1">Uncharacterized protein</fullName>
    </submittedName>
</protein>
<keyword evidence="2" id="KW-1185">Reference proteome</keyword>
<name>W9SBZ1_9ROSA</name>
<evidence type="ECO:0000313" key="2">
    <source>
        <dbReference type="Proteomes" id="UP000030645"/>
    </source>
</evidence>